<accession>A0A918P4I6</accession>
<dbReference type="AlphaFoldDB" id="A0A918P4I6"/>
<evidence type="ECO:0000313" key="2">
    <source>
        <dbReference type="EMBL" id="GGY18628.1"/>
    </source>
</evidence>
<reference evidence="2" key="1">
    <citation type="journal article" date="2014" name="Int. J. Syst. Evol. Microbiol.">
        <title>Complete genome sequence of Corynebacterium casei LMG S-19264T (=DSM 44701T), isolated from a smear-ripened cheese.</title>
        <authorList>
            <consortium name="US DOE Joint Genome Institute (JGI-PGF)"/>
            <person name="Walter F."/>
            <person name="Albersmeier A."/>
            <person name="Kalinowski J."/>
            <person name="Ruckert C."/>
        </authorList>
    </citation>
    <scope>NUCLEOTIDE SEQUENCE</scope>
    <source>
        <strain evidence="2">JCM 4790</strain>
    </source>
</reference>
<dbReference type="Gene3D" id="3.30.750.24">
    <property type="entry name" value="STAS domain"/>
    <property type="match status" value="1"/>
</dbReference>
<dbReference type="EMBL" id="BMVU01000130">
    <property type="protein sequence ID" value="GGY18628.1"/>
    <property type="molecule type" value="Genomic_DNA"/>
</dbReference>
<sequence>MVRKPHFELVVRDVKAGEDAVWVSVIGEVGLAEVQLLTEAIAELTHGESGAGGVVLDLADVSYCGGDSAFALAGMCSGMKAVGIRVTIADMSPVARLAFAGAGLDQQLPLHER</sequence>
<dbReference type="Proteomes" id="UP000619244">
    <property type="component" value="Unassembled WGS sequence"/>
</dbReference>
<gene>
    <name evidence="2" type="ORF">GCM10010358_82250</name>
</gene>
<dbReference type="InterPro" id="IPR002645">
    <property type="entry name" value="STAS_dom"/>
</dbReference>
<evidence type="ECO:0000259" key="1">
    <source>
        <dbReference type="PROSITE" id="PS50801"/>
    </source>
</evidence>
<comment type="caution">
    <text evidence="2">The sequence shown here is derived from an EMBL/GenBank/DDBJ whole genome shotgun (WGS) entry which is preliminary data.</text>
</comment>
<dbReference type="Pfam" id="PF01740">
    <property type="entry name" value="STAS"/>
    <property type="match status" value="1"/>
</dbReference>
<name>A0A918P4I6_9ACTN</name>
<organism evidence="2 3">
    <name type="scientific">Streptomyces minutiscleroticus</name>
    <dbReference type="NCBI Taxonomy" id="68238"/>
    <lineage>
        <taxon>Bacteria</taxon>
        <taxon>Bacillati</taxon>
        <taxon>Actinomycetota</taxon>
        <taxon>Actinomycetes</taxon>
        <taxon>Kitasatosporales</taxon>
        <taxon>Streptomycetaceae</taxon>
        <taxon>Streptomyces</taxon>
    </lineage>
</organism>
<dbReference type="SUPFAM" id="SSF52091">
    <property type="entry name" value="SpoIIaa-like"/>
    <property type="match status" value="1"/>
</dbReference>
<reference evidence="2" key="2">
    <citation type="submission" date="2020-09" db="EMBL/GenBank/DDBJ databases">
        <authorList>
            <person name="Sun Q."/>
            <person name="Ohkuma M."/>
        </authorList>
    </citation>
    <scope>NUCLEOTIDE SEQUENCE</scope>
    <source>
        <strain evidence="2">JCM 4790</strain>
    </source>
</reference>
<protein>
    <recommendedName>
        <fullName evidence="1">STAS domain-containing protein</fullName>
    </recommendedName>
</protein>
<dbReference type="CDD" id="cd07043">
    <property type="entry name" value="STAS_anti-anti-sigma_factors"/>
    <property type="match status" value="1"/>
</dbReference>
<proteinExistence type="predicted"/>
<feature type="domain" description="STAS" evidence="1">
    <location>
        <begin position="10"/>
        <end position="113"/>
    </location>
</feature>
<keyword evidence="3" id="KW-1185">Reference proteome</keyword>
<dbReference type="InterPro" id="IPR036513">
    <property type="entry name" value="STAS_dom_sf"/>
</dbReference>
<dbReference type="PROSITE" id="PS50801">
    <property type="entry name" value="STAS"/>
    <property type="match status" value="1"/>
</dbReference>
<evidence type="ECO:0000313" key="3">
    <source>
        <dbReference type="Proteomes" id="UP000619244"/>
    </source>
</evidence>